<protein>
    <recommendedName>
        <fullName evidence="5">CCHC-type domain-containing protein</fullName>
    </recommendedName>
</protein>
<dbReference type="Pfam" id="PF14111">
    <property type="entry name" value="DUF4283"/>
    <property type="match status" value="1"/>
</dbReference>
<evidence type="ECO:0000313" key="3">
    <source>
        <dbReference type="EMBL" id="CAA0811723.1"/>
    </source>
</evidence>
<feature type="domain" description="Zinc knuckle CX2CX4HX4C" evidence="2">
    <location>
        <begin position="166"/>
        <end position="203"/>
    </location>
</feature>
<comment type="caution">
    <text evidence="3">The sequence shown here is derived from an EMBL/GenBank/DDBJ whole genome shotgun (WGS) entry which is preliminary data.</text>
</comment>
<accession>A0A9N7MI03</accession>
<gene>
    <name evidence="3" type="ORF">SHERM_12653</name>
</gene>
<dbReference type="PANTHER" id="PTHR31286:SF178">
    <property type="entry name" value="DUF4283 DOMAIN-CONTAINING PROTEIN"/>
    <property type="match status" value="1"/>
</dbReference>
<feature type="non-terminal residue" evidence="3">
    <location>
        <position position="216"/>
    </location>
</feature>
<dbReference type="OrthoDB" id="1695837at2759"/>
<evidence type="ECO:0000259" key="1">
    <source>
        <dbReference type="Pfam" id="PF14111"/>
    </source>
</evidence>
<dbReference type="InterPro" id="IPR025558">
    <property type="entry name" value="DUF4283"/>
</dbReference>
<dbReference type="AlphaFoldDB" id="A0A9N7MI03"/>
<evidence type="ECO:0000313" key="4">
    <source>
        <dbReference type="Proteomes" id="UP001153555"/>
    </source>
</evidence>
<sequence length="216" mass="24865">TFIDIANDDIKLSADECNRSLFGKIVGYRVASWIGVKRTMTNIWRLSHPMEIKELTPNFFQFIFQTREDLENVANGINWSFENQYLVLKEWRRGISIKHPCFQELNIWVHVTNVPLNWLSTEVGLKIGKVFKNVKNVVLTNASNHGGKLLKMLVTLNLEEPIPRVANIRLGEEAAQVGFKYEKLLNLCHYCGLIGHLDRSCSKRIEDINNHCLKEG</sequence>
<keyword evidence="4" id="KW-1185">Reference proteome</keyword>
<feature type="domain" description="DUF4283" evidence="1">
    <location>
        <begin position="14"/>
        <end position="95"/>
    </location>
</feature>
<evidence type="ECO:0008006" key="5">
    <source>
        <dbReference type="Google" id="ProtNLM"/>
    </source>
</evidence>
<name>A0A9N7MI03_STRHE</name>
<organism evidence="3 4">
    <name type="scientific">Striga hermonthica</name>
    <name type="common">Purple witchweed</name>
    <name type="synonym">Buchnera hermonthica</name>
    <dbReference type="NCBI Taxonomy" id="68872"/>
    <lineage>
        <taxon>Eukaryota</taxon>
        <taxon>Viridiplantae</taxon>
        <taxon>Streptophyta</taxon>
        <taxon>Embryophyta</taxon>
        <taxon>Tracheophyta</taxon>
        <taxon>Spermatophyta</taxon>
        <taxon>Magnoliopsida</taxon>
        <taxon>eudicotyledons</taxon>
        <taxon>Gunneridae</taxon>
        <taxon>Pentapetalae</taxon>
        <taxon>asterids</taxon>
        <taxon>lamiids</taxon>
        <taxon>Lamiales</taxon>
        <taxon>Orobanchaceae</taxon>
        <taxon>Buchnereae</taxon>
        <taxon>Striga</taxon>
    </lineage>
</organism>
<proteinExistence type="predicted"/>
<dbReference type="Pfam" id="PF14392">
    <property type="entry name" value="zf-CCHC_4"/>
    <property type="match status" value="1"/>
</dbReference>
<dbReference type="InterPro" id="IPR040256">
    <property type="entry name" value="At4g02000-like"/>
</dbReference>
<dbReference type="PANTHER" id="PTHR31286">
    <property type="entry name" value="GLYCINE-RICH CELL WALL STRUCTURAL PROTEIN 1.8-LIKE"/>
    <property type="match status" value="1"/>
</dbReference>
<dbReference type="InterPro" id="IPR025836">
    <property type="entry name" value="Zn_knuckle_CX2CX4HX4C"/>
</dbReference>
<evidence type="ECO:0000259" key="2">
    <source>
        <dbReference type="Pfam" id="PF14392"/>
    </source>
</evidence>
<reference evidence="3" key="1">
    <citation type="submission" date="2019-12" db="EMBL/GenBank/DDBJ databases">
        <authorList>
            <person name="Scholes J."/>
        </authorList>
    </citation>
    <scope>NUCLEOTIDE SEQUENCE</scope>
</reference>
<dbReference type="EMBL" id="CACSLK010009348">
    <property type="protein sequence ID" value="CAA0811723.1"/>
    <property type="molecule type" value="Genomic_DNA"/>
</dbReference>
<dbReference type="Proteomes" id="UP001153555">
    <property type="component" value="Unassembled WGS sequence"/>
</dbReference>
<feature type="non-terminal residue" evidence="3">
    <location>
        <position position="1"/>
    </location>
</feature>